<reference evidence="2 3" key="1">
    <citation type="journal article" date="2014" name="Genome Biol. Evol.">
        <title>The genome of the myxosporean Thelohanellus kitauei shows adaptations to nutrient acquisition within its fish host.</title>
        <authorList>
            <person name="Yang Y."/>
            <person name="Xiong J."/>
            <person name="Zhou Z."/>
            <person name="Huo F."/>
            <person name="Miao W."/>
            <person name="Ran C."/>
            <person name="Liu Y."/>
            <person name="Zhang J."/>
            <person name="Feng J."/>
            <person name="Wang M."/>
            <person name="Wang M."/>
            <person name="Wang L."/>
            <person name="Yao B."/>
        </authorList>
    </citation>
    <scope>NUCLEOTIDE SEQUENCE [LARGE SCALE GENOMIC DNA]</scope>
    <source>
        <strain evidence="2">Wuqing</strain>
    </source>
</reference>
<keyword evidence="3" id="KW-1185">Reference proteome</keyword>
<name>A0A0C2IRY8_THEKT</name>
<proteinExistence type="predicted"/>
<sequence>MIYPDVKTFPHTPGKEKSTISDSSQNNPPIKIKSQNDDDDEGSIETKAYSPEYGNFSVNLDIKSETSSIKQEATGSSDLSKIYQEARLVMHAIYKSDSGTSLDLNENYWRNIKSETQEESSNEIDTDSDTSMDNSDNASSSDSRTYDGKYIKTLTKIDPSIELDEDTIEYLHPGHTDSTQTDTNPDTPQTDRDTGSQSIGNDGVDINQEISVEPTLRTKQSRRRKSTDQSAFAQIVKLELFKPAPVHFCTDFTSTANATVSKYGRDVLRLGTFLQAVKVVQDSQLINTHPHPKPTRATLPSRHSFAGI</sequence>
<dbReference type="AlphaFoldDB" id="A0A0C2IRY8"/>
<evidence type="ECO:0000256" key="1">
    <source>
        <dbReference type="SAM" id="MobiDB-lite"/>
    </source>
</evidence>
<feature type="compositionally biased region" description="Acidic residues" evidence="1">
    <location>
        <begin position="117"/>
        <end position="130"/>
    </location>
</feature>
<evidence type="ECO:0000313" key="3">
    <source>
        <dbReference type="Proteomes" id="UP000031668"/>
    </source>
</evidence>
<gene>
    <name evidence="2" type="ORF">RF11_08135</name>
</gene>
<comment type="caution">
    <text evidence="2">The sequence shown here is derived from an EMBL/GenBank/DDBJ whole genome shotgun (WGS) entry which is preliminary data.</text>
</comment>
<evidence type="ECO:0000313" key="2">
    <source>
        <dbReference type="EMBL" id="KII68184.1"/>
    </source>
</evidence>
<feature type="region of interest" description="Disordered" evidence="1">
    <location>
        <begin position="171"/>
        <end position="206"/>
    </location>
</feature>
<feature type="region of interest" description="Disordered" evidence="1">
    <location>
        <begin position="1"/>
        <end position="50"/>
    </location>
</feature>
<feature type="region of interest" description="Disordered" evidence="1">
    <location>
        <begin position="287"/>
        <end position="308"/>
    </location>
</feature>
<organism evidence="2 3">
    <name type="scientific">Thelohanellus kitauei</name>
    <name type="common">Myxosporean</name>
    <dbReference type="NCBI Taxonomy" id="669202"/>
    <lineage>
        <taxon>Eukaryota</taxon>
        <taxon>Metazoa</taxon>
        <taxon>Cnidaria</taxon>
        <taxon>Myxozoa</taxon>
        <taxon>Myxosporea</taxon>
        <taxon>Bivalvulida</taxon>
        <taxon>Platysporina</taxon>
        <taxon>Myxobolidae</taxon>
        <taxon>Thelohanellus</taxon>
    </lineage>
</organism>
<feature type="region of interest" description="Disordered" evidence="1">
    <location>
        <begin position="114"/>
        <end position="145"/>
    </location>
</feature>
<protein>
    <submittedName>
        <fullName evidence="2">Uncharacterized protein</fullName>
    </submittedName>
</protein>
<dbReference type="EMBL" id="JWZT01002905">
    <property type="protein sequence ID" value="KII68184.1"/>
    <property type="molecule type" value="Genomic_DNA"/>
</dbReference>
<accession>A0A0C2IRY8</accession>
<dbReference type="Proteomes" id="UP000031668">
    <property type="component" value="Unassembled WGS sequence"/>
</dbReference>
<feature type="compositionally biased region" description="Low complexity" evidence="1">
    <location>
        <begin position="131"/>
        <end position="143"/>
    </location>
</feature>
<feature type="compositionally biased region" description="Low complexity" evidence="1">
    <location>
        <begin position="176"/>
        <end position="188"/>
    </location>
</feature>